<dbReference type="Pfam" id="PF03450">
    <property type="entry name" value="CO_deh_flav_C"/>
    <property type="match status" value="1"/>
</dbReference>
<feature type="domain" description="FAD-binding PCMH-type" evidence="3">
    <location>
        <begin position="1"/>
        <end position="163"/>
    </location>
</feature>
<proteinExistence type="predicted"/>
<gene>
    <name evidence="4" type="ORF">J2Z43_000580</name>
</gene>
<dbReference type="InterPro" id="IPR002346">
    <property type="entry name" value="Mopterin_DH_FAD-bd"/>
</dbReference>
<keyword evidence="5" id="KW-1185">Reference proteome</keyword>
<dbReference type="InterPro" id="IPR016169">
    <property type="entry name" value="FAD-bd_PCMH_sub2"/>
</dbReference>
<evidence type="ECO:0000313" key="5">
    <source>
        <dbReference type="Proteomes" id="UP000767291"/>
    </source>
</evidence>
<reference evidence="4 5" key="1">
    <citation type="submission" date="2021-03" db="EMBL/GenBank/DDBJ databases">
        <title>Genomic Encyclopedia of Type Strains, Phase IV (KMG-IV): sequencing the most valuable type-strain genomes for metagenomic binning, comparative biology and taxonomic classification.</title>
        <authorList>
            <person name="Goeker M."/>
        </authorList>
    </citation>
    <scope>NUCLEOTIDE SEQUENCE [LARGE SCALE GENOMIC DNA]</scope>
    <source>
        <strain evidence="4 5">DSM 1289</strain>
    </source>
</reference>
<comment type="caution">
    <text evidence="4">The sequence shown here is derived from an EMBL/GenBank/DDBJ whole genome shotgun (WGS) entry which is preliminary data.</text>
</comment>
<dbReference type="PROSITE" id="PS51387">
    <property type="entry name" value="FAD_PCMH"/>
    <property type="match status" value="1"/>
</dbReference>
<dbReference type="RefSeq" id="WP_209455748.1">
    <property type="nucleotide sequence ID" value="NZ_BAAACS010000017.1"/>
</dbReference>
<sequence length="264" mass="29145">MVTIKEYVVPTSLDEAYELLTSKRNNVVLGGSSFLKLGSKNIGTAIDLKDIDLDYIDEDDENILIGADVSLRKLEQDNLIKTYCGGIISCAVSNIVGVQFRNGARIGGSVFSKYGFSDLIPPLLAVGAKVKLYKRGTLDLEEFLESDYEKDILVEVILKKKKAKGIFDCIRKCTGDFPVLNGAIVCEDEKYTIVIGARPQKAVIAKKASEVLTIEKDIEKASDLVKEELSYGSNLRGSREYRSDMAKALVTRMYMSIGCDKDDK</sequence>
<protein>
    <submittedName>
        <fullName evidence="4">CO/xanthine dehydrogenase FAD-binding subunit</fullName>
    </submittedName>
</protein>
<dbReference type="InterPro" id="IPR005107">
    <property type="entry name" value="CO_DH_flav_C"/>
</dbReference>
<dbReference type="EMBL" id="JAGGJX010000001">
    <property type="protein sequence ID" value="MBP1854190.1"/>
    <property type="molecule type" value="Genomic_DNA"/>
</dbReference>
<name>A0ABS4E8B4_9FIRM</name>
<dbReference type="Pfam" id="PF00941">
    <property type="entry name" value="FAD_binding_5"/>
    <property type="match status" value="1"/>
</dbReference>
<dbReference type="Gene3D" id="3.30.465.10">
    <property type="match status" value="1"/>
</dbReference>
<evidence type="ECO:0000256" key="2">
    <source>
        <dbReference type="ARBA" id="ARBA00023002"/>
    </source>
</evidence>
<dbReference type="PANTHER" id="PTHR42659:SF9">
    <property type="entry name" value="XANTHINE DEHYDROGENASE FAD-BINDING SUBUNIT XDHB-RELATED"/>
    <property type="match status" value="1"/>
</dbReference>
<dbReference type="Proteomes" id="UP000767291">
    <property type="component" value="Unassembled WGS sequence"/>
</dbReference>
<dbReference type="PANTHER" id="PTHR42659">
    <property type="entry name" value="XANTHINE DEHYDROGENASE SUBUNIT C-RELATED"/>
    <property type="match status" value="1"/>
</dbReference>
<dbReference type="SUPFAM" id="SSF55447">
    <property type="entry name" value="CO dehydrogenase flavoprotein C-terminal domain-like"/>
    <property type="match status" value="1"/>
</dbReference>
<dbReference type="SUPFAM" id="SSF56176">
    <property type="entry name" value="FAD-binding/transporter-associated domain-like"/>
    <property type="match status" value="1"/>
</dbReference>
<dbReference type="InterPro" id="IPR036683">
    <property type="entry name" value="CO_DH_flav_C_dom_sf"/>
</dbReference>
<evidence type="ECO:0000256" key="1">
    <source>
        <dbReference type="ARBA" id="ARBA00022630"/>
    </source>
</evidence>
<dbReference type="Gene3D" id="3.30.390.50">
    <property type="entry name" value="CO dehydrogenase flavoprotein, C-terminal domain"/>
    <property type="match status" value="1"/>
</dbReference>
<evidence type="ECO:0000313" key="4">
    <source>
        <dbReference type="EMBL" id="MBP1854190.1"/>
    </source>
</evidence>
<keyword evidence="2" id="KW-0560">Oxidoreductase</keyword>
<evidence type="ECO:0000259" key="3">
    <source>
        <dbReference type="PROSITE" id="PS51387"/>
    </source>
</evidence>
<dbReference type="InterPro" id="IPR016166">
    <property type="entry name" value="FAD-bd_PCMH"/>
</dbReference>
<keyword evidence="1" id="KW-0285">Flavoprotein</keyword>
<accession>A0ABS4E8B4</accession>
<organism evidence="4 5">
    <name type="scientific">Metaclostridioides mangenotii</name>
    <dbReference type="NCBI Taxonomy" id="1540"/>
    <lineage>
        <taxon>Bacteria</taxon>
        <taxon>Bacillati</taxon>
        <taxon>Bacillota</taxon>
        <taxon>Clostridia</taxon>
        <taxon>Peptostreptococcales</taxon>
        <taxon>Peptostreptococcaceae</taxon>
        <taxon>Metaclostridioides</taxon>
    </lineage>
</organism>
<dbReference type="InterPro" id="IPR036318">
    <property type="entry name" value="FAD-bd_PCMH-like_sf"/>
</dbReference>
<dbReference type="InterPro" id="IPR051312">
    <property type="entry name" value="Diverse_Substr_Oxidored"/>
</dbReference>